<dbReference type="PANTHER" id="PTHR43283:SF7">
    <property type="entry name" value="BETA-LACTAMASE-RELATED DOMAIN-CONTAINING PROTEIN"/>
    <property type="match status" value="1"/>
</dbReference>
<keyword evidence="1" id="KW-0812">Transmembrane</keyword>
<dbReference type="Pfam" id="PF00144">
    <property type="entry name" value="Beta-lactamase"/>
    <property type="match status" value="1"/>
</dbReference>
<dbReference type="EMBL" id="BARW01001546">
    <property type="protein sequence ID" value="GAI60960.1"/>
    <property type="molecule type" value="Genomic_DNA"/>
</dbReference>
<comment type="caution">
    <text evidence="3">The sequence shown here is derived from an EMBL/GenBank/DDBJ whole genome shotgun (WGS) entry which is preliminary data.</text>
</comment>
<proteinExistence type="predicted"/>
<feature type="transmembrane region" description="Helical" evidence="1">
    <location>
        <begin position="7"/>
        <end position="30"/>
    </location>
</feature>
<dbReference type="AlphaFoldDB" id="X1RCV5"/>
<dbReference type="InterPro" id="IPR001466">
    <property type="entry name" value="Beta-lactam-related"/>
</dbReference>
<evidence type="ECO:0000256" key="1">
    <source>
        <dbReference type="SAM" id="Phobius"/>
    </source>
</evidence>
<dbReference type="InterPro" id="IPR012338">
    <property type="entry name" value="Beta-lactam/transpept-like"/>
</dbReference>
<reference evidence="3" key="1">
    <citation type="journal article" date="2014" name="Front. Microbiol.">
        <title>High frequency of phylogenetically diverse reductive dehalogenase-homologous genes in deep subseafloor sedimentary metagenomes.</title>
        <authorList>
            <person name="Kawai M."/>
            <person name="Futagami T."/>
            <person name="Toyoda A."/>
            <person name="Takaki Y."/>
            <person name="Nishi S."/>
            <person name="Hori S."/>
            <person name="Arai W."/>
            <person name="Tsubouchi T."/>
            <person name="Morono Y."/>
            <person name="Uchiyama I."/>
            <person name="Ito T."/>
            <person name="Fujiyama A."/>
            <person name="Inagaki F."/>
            <person name="Takami H."/>
        </authorList>
    </citation>
    <scope>NUCLEOTIDE SEQUENCE</scope>
    <source>
        <strain evidence="3">Expedition CK06-06</strain>
    </source>
</reference>
<evidence type="ECO:0000313" key="3">
    <source>
        <dbReference type="EMBL" id="GAI60960.1"/>
    </source>
</evidence>
<dbReference type="SUPFAM" id="SSF56601">
    <property type="entry name" value="beta-lactamase/transpeptidase-like"/>
    <property type="match status" value="1"/>
</dbReference>
<feature type="domain" description="Beta-lactamase-related" evidence="2">
    <location>
        <begin position="59"/>
        <end position="321"/>
    </location>
</feature>
<name>X1RCV5_9ZZZZ</name>
<dbReference type="Gene3D" id="3.40.710.10">
    <property type="entry name" value="DD-peptidase/beta-lactamase superfamily"/>
    <property type="match status" value="1"/>
</dbReference>
<organism evidence="3">
    <name type="scientific">marine sediment metagenome</name>
    <dbReference type="NCBI Taxonomy" id="412755"/>
    <lineage>
        <taxon>unclassified sequences</taxon>
        <taxon>metagenomes</taxon>
        <taxon>ecological metagenomes</taxon>
    </lineage>
</organism>
<keyword evidence="1" id="KW-1133">Transmembrane helix</keyword>
<gene>
    <name evidence="3" type="ORF">S12H4_04860</name>
</gene>
<keyword evidence="1" id="KW-0472">Membrane</keyword>
<dbReference type="InterPro" id="IPR050789">
    <property type="entry name" value="Diverse_Enzym_Activities"/>
</dbReference>
<accession>X1RCV5</accession>
<dbReference type="PANTHER" id="PTHR43283">
    <property type="entry name" value="BETA-LACTAMASE-RELATED"/>
    <property type="match status" value="1"/>
</dbReference>
<evidence type="ECO:0000259" key="2">
    <source>
        <dbReference type="Pfam" id="PF00144"/>
    </source>
</evidence>
<protein>
    <recommendedName>
        <fullName evidence="2">Beta-lactamase-related domain-containing protein</fullName>
    </recommendedName>
</protein>
<sequence length="351" mass="40120">MNPKRRIITIIGLFVITAIILFTVTCFGSVTKSKEINELEYVVPEEIGWSSVKLEEAENYAEQIGSAAVMALYEGKVFFSWGKINQKYLIHSIRKPFLCALYGIYVKRGLIDLDKNLDELGIDDIPPGLTPEEKKATVRDLLMSRSGVYHEAAAEAQVMIRTRPERGSHAPGDFFYYNNWDFNVLGTIFEKQTGKKIFEAFKEEIADPIGMQDFLLSDGRYQYEWKKSKHPAYHFRMTARDMARFGLLYQNKGKYGDKEIIPPEWIAESTTPYSINNLDGDGYGYMWSIIPEEAGLGNGFYHTGTGVHFLAVLPDAKLVLVHRVDTDKDFDITWNEIRQLMYMIGEARISN</sequence>